<feature type="domain" description="Plastid lipid-associated protein/fibrillin conserved" evidence="3">
    <location>
        <begin position="92"/>
        <end position="324"/>
    </location>
</feature>
<dbReference type="EMBL" id="HBEY01007160">
    <property type="protein sequence ID" value="CAD8600153.1"/>
    <property type="molecule type" value="Transcribed_RNA"/>
</dbReference>
<gene>
    <name evidence="4" type="ORF">CPEL01642_LOCUS3483</name>
</gene>
<organism evidence="4">
    <name type="scientific">Coccolithus braarudii</name>
    <dbReference type="NCBI Taxonomy" id="221442"/>
    <lineage>
        <taxon>Eukaryota</taxon>
        <taxon>Haptista</taxon>
        <taxon>Haptophyta</taxon>
        <taxon>Prymnesiophyceae</taxon>
        <taxon>Coccolithales</taxon>
        <taxon>Coccolithaceae</taxon>
        <taxon>Coccolithus</taxon>
    </lineage>
</organism>
<dbReference type="InterPro" id="IPR006843">
    <property type="entry name" value="PAP/fibrillin_dom"/>
</dbReference>
<dbReference type="AlphaFoldDB" id="A0A7S0PZC9"/>
<evidence type="ECO:0000256" key="2">
    <source>
        <dbReference type="ARBA" id="ARBA00022640"/>
    </source>
</evidence>
<proteinExistence type="predicted"/>
<evidence type="ECO:0000259" key="3">
    <source>
        <dbReference type="Pfam" id="PF04755"/>
    </source>
</evidence>
<sequence>MLALWAAAAGLSSARWPQLRTACAPLLAGPVMSGPCAATPARQQAKRVLFDAINKFDGMKERDGAVSIDFGVKGGELDKDSRAPSNLAANGGFYAVSDDVGRAADSVLQAVDALELLNPTADATQFFGTREGALCPLHGSWCNIFTTAADATFSAKSKRGDATVYNRVDGVTGRVWNVINFLGTENATGPPALEQFRVQLSATALSPKRLELVFRVVQARLTKLSVPLPLLCFPLLIAAFRRLGLPALGGVLPLLLSAFLVKVPALPLPLFGRRVSLTFPVPGPALTSVLFFFSRKERPRAYFDVLYLDDELRVHRTGQGNIFVQRKPLWG</sequence>
<dbReference type="GO" id="GO:0009536">
    <property type="term" value="C:plastid"/>
    <property type="evidence" value="ECO:0007669"/>
    <property type="project" value="UniProtKB-SubCell"/>
</dbReference>
<keyword evidence="2" id="KW-0934">Plastid</keyword>
<accession>A0A7S0PZC9</accession>
<evidence type="ECO:0000256" key="1">
    <source>
        <dbReference type="ARBA" id="ARBA00004474"/>
    </source>
</evidence>
<dbReference type="Pfam" id="PF04755">
    <property type="entry name" value="PAP_fibrillin"/>
    <property type="match status" value="1"/>
</dbReference>
<name>A0A7S0PZC9_9EUKA</name>
<evidence type="ECO:0000313" key="4">
    <source>
        <dbReference type="EMBL" id="CAD8600153.1"/>
    </source>
</evidence>
<protein>
    <recommendedName>
        <fullName evidence="3">Plastid lipid-associated protein/fibrillin conserved domain-containing protein</fullName>
    </recommendedName>
</protein>
<comment type="subcellular location">
    <subcellularLocation>
        <location evidence="1">Plastid</location>
    </subcellularLocation>
</comment>
<dbReference type="PANTHER" id="PTHR31906">
    <property type="entry name" value="PLASTID-LIPID-ASSOCIATED PROTEIN 4, CHLOROPLASTIC-RELATED"/>
    <property type="match status" value="1"/>
</dbReference>
<reference evidence="4" key="1">
    <citation type="submission" date="2021-01" db="EMBL/GenBank/DDBJ databases">
        <authorList>
            <person name="Corre E."/>
            <person name="Pelletier E."/>
            <person name="Niang G."/>
            <person name="Scheremetjew M."/>
            <person name="Finn R."/>
            <person name="Kale V."/>
            <person name="Holt S."/>
            <person name="Cochrane G."/>
            <person name="Meng A."/>
            <person name="Brown T."/>
            <person name="Cohen L."/>
        </authorList>
    </citation>
    <scope>NUCLEOTIDE SEQUENCE</scope>
    <source>
        <strain evidence="4">PLY182g</strain>
    </source>
</reference>
<dbReference type="InterPro" id="IPR039633">
    <property type="entry name" value="PAP"/>
</dbReference>